<evidence type="ECO:0000313" key="10">
    <source>
        <dbReference type="EMBL" id="MDI9233952.1"/>
    </source>
</evidence>
<dbReference type="InterPro" id="IPR050824">
    <property type="entry name" value="Thiol_disulfide_DsbA"/>
</dbReference>
<evidence type="ECO:0000259" key="9">
    <source>
        <dbReference type="PROSITE" id="PS51352"/>
    </source>
</evidence>
<accession>A0ABT6X762</accession>
<keyword evidence="6" id="KW-0676">Redox-active center</keyword>
<evidence type="ECO:0000313" key="11">
    <source>
        <dbReference type="Proteomes" id="UP001431902"/>
    </source>
</evidence>
<evidence type="ECO:0000256" key="6">
    <source>
        <dbReference type="ARBA" id="ARBA00023284"/>
    </source>
</evidence>
<organism evidence="10 11">
    <name type="scientific">Limnohabitans lacus</name>
    <dbReference type="NCBI Taxonomy" id="3045173"/>
    <lineage>
        <taxon>Bacteria</taxon>
        <taxon>Pseudomonadati</taxon>
        <taxon>Pseudomonadota</taxon>
        <taxon>Betaproteobacteria</taxon>
        <taxon>Burkholderiales</taxon>
        <taxon>Comamonadaceae</taxon>
        <taxon>Limnohabitans</taxon>
    </lineage>
</organism>
<dbReference type="RefSeq" id="WP_283224335.1">
    <property type="nucleotide sequence ID" value="NZ_JASGBH010000005.1"/>
</dbReference>
<evidence type="ECO:0000256" key="2">
    <source>
        <dbReference type="ARBA" id="ARBA00005791"/>
    </source>
</evidence>
<proteinExistence type="inferred from homology"/>
<dbReference type="PANTHER" id="PTHR35891:SF3">
    <property type="entry name" value="THIOL:DISULFIDE INTERCHANGE PROTEIN DSBL"/>
    <property type="match status" value="1"/>
</dbReference>
<dbReference type="InterPro" id="IPR023205">
    <property type="entry name" value="DsbA/DsbL"/>
</dbReference>
<feature type="signal peptide" evidence="8">
    <location>
        <begin position="1"/>
        <end position="24"/>
    </location>
</feature>
<sequence>MKRRLFSSALLATSAWLSQSSAWAQALFKPGKDYLPLERPVATEAGNGKIELIEFFWYSCPHCNAFEPTFAQWIKTAPKDVVVRRVPVAFREDFVPQQRLFFALEAMNLLESLHAKVFAAIHVEKQPLNTETVIADWVAKQGVDKAKFLETYKSFGVASKLKRAVQLQNDYKVEGVPSFGIAGRFYTDGSIAGSMERAIKVAESLIAQSRTRT</sequence>
<protein>
    <recommendedName>
        <fullName evidence="7">Thiol:disulfide interchange protein</fullName>
    </recommendedName>
</protein>
<dbReference type="InterPro" id="IPR036249">
    <property type="entry name" value="Thioredoxin-like_sf"/>
</dbReference>
<evidence type="ECO:0000256" key="1">
    <source>
        <dbReference type="ARBA" id="ARBA00004418"/>
    </source>
</evidence>
<comment type="similarity">
    <text evidence="2">Belongs to the thioredoxin family. DsbA subfamily.</text>
</comment>
<name>A0ABT6X762_9BURK</name>
<dbReference type="Gene3D" id="3.40.30.10">
    <property type="entry name" value="Glutaredoxin"/>
    <property type="match status" value="1"/>
</dbReference>
<keyword evidence="3 8" id="KW-0732">Signal</keyword>
<dbReference type="EMBL" id="JASGBH010000005">
    <property type="protein sequence ID" value="MDI9233952.1"/>
    <property type="molecule type" value="Genomic_DNA"/>
</dbReference>
<keyword evidence="4 7" id="KW-0574">Periplasm</keyword>
<dbReference type="PIRSF" id="PIRSF001488">
    <property type="entry name" value="Tdi_protein"/>
    <property type="match status" value="1"/>
</dbReference>
<feature type="domain" description="Thioredoxin" evidence="9">
    <location>
        <begin position="11"/>
        <end position="170"/>
    </location>
</feature>
<keyword evidence="5 7" id="KW-1015">Disulfide bond</keyword>
<gene>
    <name evidence="10" type="ORF">QLQ16_08895</name>
</gene>
<dbReference type="PANTHER" id="PTHR35891">
    <property type="entry name" value="THIOL:DISULFIDE INTERCHANGE PROTEIN DSBA"/>
    <property type="match status" value="1"/>
</dbReference>
<dbReference type="SUPFAM" id="SSF52833">
    <property type="entry name" value="Thioredoxin-like"/>
    <property type="match status" value="1"/>
</dbReference>
<evidence type="ECO:0000256" key="4">
    <source>
        <dbReference type="ARBA" id="ARBA00022764"/>
    </source>
</evidence>
<dbReference type="Proteomes" id="UP001431902">
    <property type="component" value="Unassembled WGS sequence"/>
</dbReference>
<evidence type="ECO:0000256" key="5">
    <source>
        <dbReference type="ARBA" id="ARBA00023157"/>
    </source>
</evidence>
<evidence type="ECO:0000256" key="7">
    <source>
        <dbReference type="PIRNR" id="PIRNR001488"/>
    </source>
</evidence>
<reference evidence="10" key="1">
    <citation type="submission" date="2023-05" db="EMBL/GenBank/DDBJ databases">
        <title>Limnohabitans sp. strain HM2-2 Genome sequencing and assembly.</title>
        <authorList>
            <person name="Jung Y."/>
        </authorList>
    </citation>
    <scope>NUCLEOTIDE SEQUENCE</scope>
    <source>
        <strain evidence="10">HM2-2</strain>
    </source>
</reference>
<comment type="caution">
    <text evidence="10">The sequence shown here is derived from an EMBL/GenBank/DDBJ whole genome shotgun (WGS) entry which is preliminary data.</text>
</comment>
<dbReference type="Pfam" id="PF01323">
    <property type="entry name" value="DSBA"/>
    <property type="match status" value="1"/>
</dbReference>
<evidence type="ECO:0000256" key="3">
    <source>
        <dbReference type="ARBA" id="ARBA00022729"/>
    </source>
</evidence>
<evidence type="ECO:0000256" key="8">
    <source>
        <dbReference type="SAM" id="SignalP"/>
    </source>
</evidence>
<dbReference type="InterPro" id="IPR001853">
    <property type="entry name" value="DSBA-like_thioredoxin_dom"/>
</dbReference>
<dbReference type="InterPro" id="IPR013766">
    <property type="entry name" value="Thioredoxin_domain"/>
</dbReference>
<comment type="subcellular location">
    <subcellularLocation>
        <location evidence="1 7">Periplasm</location>
    </subcellularLocation>
</comment>
<dbReference type="PROSITE" id="PS51352">
    <property type="entry name" value="THIOREDOXIN_2"/>
    <property type="match status" value="1"/>
</dbReference>
<dbReference type="CDD" id="cd03019">
    <property type="entry name" value="DsbA_DsbA"/>
    <property type="match status" value="1"/>
</dbReference>
<feature type="chain" id="PRO_5045172330" description="Thiol:disulfide interchange protein" evidence="8">
    <location>
        <begin position="25"/>
        <end position="213"/>
    </location>
</feature>
<keyword evidence="11" id="KW-1185">Reference proteome</keyword>